<proteinExistence type="predicted"/>
<dbReference type="Proteomes" id="UP000095767">
    <property type="component" value="Unassembled WGS sequence"/>
</dbReference>
<accession>A0A1E5UZB2</accession>
<dbReference type="EMBL" id="LWDX02057273">
    <property type="protein sequence ID" value="OEL18236.1"/>
    <property type="molecule type" value="Genomic_DNA"/>
</dbReference>
<gene>
    <name evidence="1" type="ORF">BAE44_0020745</name>
</gene>
<protein>
    <submittedName>
        <fullName evidence="1">Uncharacterized protein</fullName>
    </submittedName>
</protein>
<evidence type="ECO:0000313" key="2">
    <source>
        <dbReference type="Proteomes" id="UP000095767"/>
    </source>
</evidence>
<sequence>LYKRYFFGNPSFFQDMGRFVKHESFFFQF</sequence>
<organism evidence="1 2">
    <name type="scientific">Dichanthelium oligosanthes</name>
    <dbReference type="NCBI Taxonomy" id="888268"/>
    <lineage>
        <taxon>Eukaryota</taxon>
        <taxon>Viridiplantae</taxon>
        <taxon>Streptophyta</taxon>
        <taxon>Embryophyta</taxon>
        <taxon>Tracheophyta</taxon>
        <taxon>Spermatophyta</taxon>
        <taxon>Magnoliopsida</taxon>
        <taxon>Liliopsida</taxon>
        <taxon>Poales</taxon>
        <taxon>Poaceae</taxon>
        <taxon>PACMAD clade</taxon>
        <taxon>Panicoideae</taxon>
        <taxon>Panicodae</taxon>
        <taxon>Paniceae</taxon>
        <taxon>Dichantheliinae</taxon>
        <taxon>Dichanthelium</taxon>
    </lineage>
</organism>
<keyword evidence="2" id="KW-1185">Reference proteome</keyword>
<evidence type="ECO:0000313" key="1">
    <source>
        <dbReference type="EMBL" id="OEL18236.1"/>
    </source>
</evidence>
<feature type="non-terminal residue" evidence="1">
    <location>
        <position position="1"/>
    </location>
</feature>
<reference evidence="1 2" key="1">
    <citation type="submission" date="2016-09" db="EMBL/GenBank/DDBJ databases">
        <title>The draft genome of Dichanthelium oligosanthes: A C3 panicoid grass species.</title>
        <authorList>
            <person name="Studer A.J."/>
            <person name="Schnable J.C."/>
            <person name="Brutnell T.P."/>
        </authorList>
    </citation>
    <scope>NUCLEOTIDE SEQUENCE [LARGE SCALE GENOMIC DNA]</scope>
    <source>
        <strain evidence="2">cv. Kellogg 1175</strain>
        <tissue evidence="1">Leaf</tissue>
    </source>
</reference>
<comment type="caution">
    <text evidence="1">The sequence shown here is derived from an EMBL/GenBank/DDBJ whole genome shotgun (WGS) entry which is preliminary data.</text>
</comment>
<name>A0A1E5UZB2_9POAL</name>
<dbReference type="AlphaFoldDB" id="A0A1E5UZB2"/>